<gene>
    <name evidence="1" type="ORF">MCOR33_003403</name>
</gene>
<comment type="caution">
    <text evidence="1">The sequence shown here is derived from an EMBL/GenBank/DDBJ whole genome shotgun (WGS) entry which is preliminary data.</text>
</comment>
<evidence type="ECO:0000313" key="1">
    <source>
        <dbReference type="EMBL" id="KAI6300921.1"/>
    </source>
</evidence>
<reference evidence="1" key="1">
    <citation type="submission" date="2021-01" db="EMBL/GenBank/DDBJ databases">
        <title>Deciphering the adaptive evolutionary patterns associated with biogeogrpahic diversity in the finger millet blast pathogen Magnaporthe oryzae in Eastern Africa.</title>
        <authorList>
            <person name="Onyema G."/>
            <person name="Shittu T.A."/>
            <person name="Dodsworth S."/>
            <person name="Devilliers S."/>
            <person name="Muthumeenakshi S."/>
            <person name="Sreenivasaprasad S."/>
        </authorList>
    </citation>
    <scope>NUCLEOTIDE SEQUENCE</scope>
    <source>
        <strain evidence="1">D15/s37</strain>
    </source>
</reference>
<protein>
    <submittedName>
        <fullName evidence="1">Uncharacterized protein</fullName>
    </submittedName>
</protein>
<organism evidence="1 2">
    <name type="scientific">Pyricularia grisea</name>
    <name type="common">Crabgrass-specific blast fungus</name>
    <name type="synonym">Magnaporthe grisea</name>
    <dbReference type="NCBI Taxonomy" id="148305"/>
    <lineage>
        <taxon>Eukaryota</taxon>
        <taxon>Fungi</taxon>
        <taxon>Dikarya</taxon>
        <taxon>Ascomycota</taxon>
        <taxon>Pezizomycotina</taxon>
        <taxon>Sordariomycetes</taxon>
        <taxon>Sordariomycetidae</taxon>
        <taxon>Magnaporthales</taxon>
        <taxon>Pyriculariaceae</taxon>
        <taxon>Pyricularia</taxon>
    </lineage>
</organism>
<evidence type="ECO:0000313" key="2">
    <source>
        <dbReference type="Proteomes" id="UP001059893"/>
    </source>
</evidence>
<dbReference type="EMBL" id="JABSND010000044">
    <property type="protein sequence ID" value="KAI6300921.1"/>
    <property type="molecule type" value="Genomic_DNA"/>
</dbReference>
<name>A0ABQ8NSG1_PYRGI</name>
<sequence length="107" mass="11365">MVYLIRTGVVRKGAIFSAFSPAFSTLFCTTTAAHLTDMDEFPQNLLVTRDFARTIKTSGHEGGGSENKTDQFLRPVQWVVTSAGGRPNDGGAAVATTMVIAGRDPGT</sequence>
<proteinExistence type="predicted"/>
<dbReference type="Proteomes" id="UP001059893">
    <property type="component" value="Unassembled WGS sequence"/>
</dbReference>
<accession>A0ABQ8NSG1</accession>
<keyword evidence="2" id="KW-1185">Reference proteome</keyword>